<feature type="compositionally biased region" description="Basic residues" evidence="1">
    <location>
        <begin position="141"/>
        <end position="152"/>
    </location>
</feature>
<reference evidence="3 4" key="1">
    <citation type="journal article" date="2021" name="Nat. Commun.">
        <title>Genetic determinants of endophytism in the Arabidopsis root mycobiome.</title>
        <authorList>
            <person name="Mesny F."/>
            <person name="Miyauchi S."/>
            <person name="Thiergart T."/>
            <person name="Pickel B."/>
            <person name="Atanasova L."/>
            <person name="Karlsson M."/>
            <person name="Huettel B."/>
            <person name="Barry K.W."/>
            <person name="Haridas S."/>
            <person name="Chen C."/>
            <person name="Bauer D."/>
            <person name="Andreopoulos W."/>
            <person name="Pangilinan J."/>
            <person name="LaButti K."/>
            <person name="Riley R."/>
            <person name="Lipzen A."/>
            <person name="Clum A."/>
            <person name="Drula E."/>
            <person name="Henrissat B."/>
            <person name="Kohler A."/>
            <person name="Grigoriev I.V."/>
            <person name="Martin F.M."/>
            <person name="Hacquard S."/>
        </authorList>
    </citation>
    <scope>NUCLEOTIDE SEQUENCE [LARGE SCALE GENOMIC DNA]</scope>
    <source>
        <strain evidence="3 4">MPI-SDFR-AT-0080</strain>
    </source>
</reference>
<dbReference type="EMBL" id="JAGTJR010000104">
    <property type="protein sequence ID" value="KAH7010726.1"/>
    <property type="molecule type" value="Genomic_DNA"/>
</dbReference>
<evidence type="ECO:0000313" key="4">
    <source>
        <dbReference type="Proteomes" id="UP000774617"/>
    </source>
</evidence>
<feature type="region of interest" description="Disordered" evidence="1">
    <location>
        <begin position="39"/>
        <end position="93"/>
    </location>
</feature>
<comment type="caution">
    <text evidence="3">The sequence shown here is derived from an EMBL/GenBank/DDBJ whole genome shotgun (WGS) entry which is preliminary data.</text>
</comment>
<evidence type="ECO:0000313" key="3">
    <source>
        <dbReference type="EMBL" id="KAH7010726.1"/>
    </source>
</evidence>
<proteinExistence type="predicted"/>
<organism evidence="3 4">
    <name type="scientific">Macrophomina phaseolina</name>
    <dbReference type="NCBI Taxonomy" id="35725"/>
    <lineage>
        <taxon>Eukaryota</taxon>
        <taxon>Fungi</taxon>
        <taxon>Dikarya</taxon>
        <taxon>Ascomycota</taxon>
        <taxon>Pezizomycotina</taxon>
        <taxon>Dothideomycetes</taxon>
        <taxon>Dothideomycetes incertae sedis</taxon>
        <taxon>Botryosphaeriales</taxon>
        <taxon>Botryosphaeriaceae</taxon>
        <taxon>Macrophomina</taxon>
    </lineage>
</organism>
<evidence type="ECO:0000256" key="1">
    <source>
        <dbReference type="SAM" id="MobiDB-lite"/>
    </source>
</evidence>
<name>A0ABQ8FQ22_9PEZI</name>
<keyword evidence="2" id="KW-0472">Membrane</keyword>
<evidence type="ECO:0000256" key="2">
    <source>
        <dbReference type="SAM" id="Phobius"/>
    </source>
</evidence>
<gene>
    <name evidence="3" type="ORF">B0J12DRAFT_59682</name>
</gene>
<keyword evidence="4" id="KW-1185">Reference proteome</keyword>
<protein>
    <submittedName>
        <fullName evidence="3">Uncharacterized protein</fullName>
    </submittedName>
</protein>
<sequence length="273" mass="30495">MYTRSRRWRTEGEGWGARSLCNVSFFPCPAVLPFSPFRASSMPTLHRSTSGKEMGREISMTDRSRVRSGEVHEQQQQQQQRKASRRRSPVGFSHSSLMSVGRWLAYAFVIATPRTPSPSNMLARHHRGDRSVETEPTGSKGNKKKKKKSFHHHSTDLPHLTVPSPHSFLLGALGHPTRPGSAAAERASWMCSSANTKEIILAGRATTHRRPRTHLRSDDRKLLWDGRCDVPRPPPPPPIHHHALRCARTPPAISGRVCGTGVHRGFFLHPGEG</sequence>
<feature type="region of interest" description="Disordered" evidence="1">
    <location>
        <begin position="115"/>
        <end position="162"/>
    </location>
</feature>
<feature type="transmembrane region" description="Helical" evidence="2">
    <location>
        <begin position="90"/>
        <end position="111"/>
    </location>
</feature>
<accession>A0ABQ8FQ22</accession>
<keyword evidence="2" id="KW-1133">Transmembrane helix</keyword>
<keyword evidence="2" id="KW-0812">Transmembrane</keyword>
<feature type="compositionally biased region" description="Basic and acidic residues" evidence="1">
    <location>
        <begin position="53"/>
        <end position="73"/>
    </location>
</feature>
<dbReference type="Proteomes" id="UP000774617">
    <property type="component" value="Unassembled WGS sequence"/>
</dbReference>